<dbReference type="EMBL" id="LGRX02033590">
    <property type="protein sequence ID" value="KAK3240612.1"/>
    <property type="molecule type" value="Genomic_DNA"/>
</dbReference>
<feature type="region of interest" description="Disordered" evidence="1">
    <location>
        <begin position="390"/>
        <end position="413"/>
    </location>
</feature>
<feature type="transmembrane region" description="Helical" evidence="2">
    <location>
        <begin position="120"/>
        <end position="142"/>
    </location>
</feature>
<feature type="transmembrane region" description="Helical" evidence="2">
    <location>
        <begin position="1236"/>
        <end position="1258"/>
    </location>
</feature>
<keyword evidence="4" id="KW-1185">Reference proteome</keyword>
<dbReference type="Proteomes" id="UP001190700">
    <property type="component" value="Unassembled WGS sequence"/>
</dbReference>
<feature type="transmembrane region" description="Helical" evidence="2">
    <location>
        <begin position="1192"/>
        <end position="1215"/>
    </location>
</feature>
<evidence type="ECO:0000313" key="4">
    <source>
        <dbReference type="Proteomes" id="UP001190700"/>
    </source>
</evidence>
<reference evidence="3 4" key="1">
    <citation type="journal article" date="2015" name="Genome Biol. Evol.">
        <title>Comparative Genomics of a Bacterivorous Green Alga Reveals Evolutionary Causalities and Consequences of Phago-Mixotrophic Mode of Nutrition.</title>
        <authorList>
            <person name="Burns J.A."/>
            <person name="Paasch A."/>
            <person name="Narechania A."/>
            <person name="Kim E."/>
        </authorList>
    </citation>
    <scope>NUCLEOTIDE SEQUENCE [LARGE SCALE GENOMIC DNA]</scope>
    <source>
        <strain evidence="3 4">PLY_AMNH</strain>
    </source>
</reference>
<feature type="compositionally biased region" description="Polar residues" evidence="1">
    <location>
        <begin position="588"/>
        <end position="597"/>
    </location>
</feature>
<feature type="non-terminal residue" evidence="3">
    <location>
        <position position="1"/>
    </location>
</feature>
<feature type="region of interest" description="Disordered" evidence="1">
    <location>
        <begin position="439"/>
        <end position="460"/>
    </location>
</feature>
<feature type="compositionally biased region" description="Polar residues" evidence="1">
    <location>
        <begin position="629"/>
        <end position="638"/>
    </location>
</feature>
<keyword evidence="2" id="KW-0812">Transmembrane</keyword>
<feature type="region of interest" description="Disordered" evidence="1">
    <location>
        <begin position="475"/>
        <end position="499"/>
    </location>
</feature>
<keyword evidence="2" id="KW-0472">Membrane</keyword>
<name>A0AAE0BRV9_9CHLO</name>
<feature type="region of interest" description="Disordered" evidence="1">
    <location>
        <begin position="569"/>
        <end position="678"/>
    </location>
</feature>
<evidence type="ECO:0000256" key="2">
    <source>
        <dbReference type="SAM" id="Phobius"/>
    </source>
</evidence>
<protein>
    <submittedName>
        <fullName evidence="3">Uncharacterized protein</fullName>
    </submittedName>
</protein>
<organism evidence="3 4">
    <name type="scientific">Cymbomonas tetramitiformis</name>
    <dbReference type="NCBI Taxonomy" id="36881"/>
    <lineage>
        <taxon>Eukaryota</taxon>
        <taxon>Viridiplantae</taxon>
        <taxon>Chlorophyta</taxon>
        <taxon>Pyramimonadophyceae</taxon>
        <taxon>Pyramimonadales</taxon>
        <taxon>Pyramimonadaceae</taxon>
        <taxon>Cymbomonas</taxon>
    </lineage>
</organism>
<feature type="transmembrane region" description="Helical" evidence="2">
    <location>
        <begin position="1340"/>
        <end position="1363"/>
    </location>
</feature>
<feature type="compositionally biased region" description="Basic residues" evidence="1">
    <location>
        <begin position="403"/>
        <end position="413"/>
    </location>
</feature>
<sequence>VDLRDDVWTQLHNCTLEYQAVLPEYNSRDAGRRKYLGDYCQVSREENALGCWWAWERGRFEGEGCEWAPSLECLCTHLTDFMAQTIETGEVHRGPGKASIISLGDMTSLTPADLEDSDKLISIVVSLIGGGLAFWLLSQALLRHGMIFSYPLPIHAIAPFCRNHQLHLLRWLLQAKRDSIYFLEVTLQGSLGKGKTLLTWSIKDGGEYFGQYRSFADEARLTERVKLRKLRNSTSTSRFNQGMNDIVLGPDHHDLLGTPRTIQMEEEGPSSTNRSQPTKVEDVTIVDTCMSRKGITCRMRSPSAMLLTKTPAKYRPGVTMPIGMMEFDMESMGDHQSEAGREDIKLDDALKSPKSTSSEHQLADSGNVGLSSMVALLLSSEAEQQWHEVAREQQQQQRARLGPPRRARHKGRHLPMRREAAGEKLNAAVDIEAVGGARLGSHSALPPLGPRPVTESKESATWSPRFDLSNVFSTPRRATPRLSGREAATSAATAPPHGLGGFTGRCHRVVVRVKEWVWPPLPGMLLCDHLGLNILLYNCASPITGQALTSSRASGSKRRAPVRSLTCALEEEEGSKPPSRRTRKSRRYQPTSAQGSQAILVDGMAAEEAMEEEEESKPPSRRTRKSRRYQPTSAQGSQAILVDGMAAEEAMEEEEESKPPSRRTRKSRRYQPTSAQGSQAILVDGMAAEEAVEEKEERRRRSSVKVLGNKLLSFDRMLGTAVMHAFLSNTNLYSHQELREQAMLQEMVPWTMPIGRNFSWYVQVLMVALVQVKTSGWLRRSHLLQLVFLQAVDGHVPMTQSLANLMRVGEPEQPLLIKPAGIFPLAVRPPRRQPPASLYAAPLLCRSRFLVAPPDSARIDTSLQTAKLVGSMSLFLAPRSHSWRALSGALLSQTFGEGDWGTGDVQAFQKSVPKELETILDSHAVRWSAEAVWATACAIALYDQELMADWIVNPAEKPRALQRTLGEHAQHWLDRIVQDDPALRDCIAETQDQATRFVQASLYSAANAISDAAESASLHSFGCIEQHWKRVSEFQQATLARSAPVPWWQRWPRNVRKEIRGLFWIYVSSHPLLALWATPVSAPLSRAEAITLQDTKHLQTAGAGERKVNNVLMMLSVVTWFEYSRAITCCEELKEHLGCEPASDSAAACIGFATCGALYDAAADMAPLPQELGTWAPSQCLAFPQNTLIGKMYATALVVAILLPVNATLQALFKVTTTTPVLSFWSSSPRSKKKSSALLGPLGSMLLHATMTMLYALLDNFERFTKAMALIIAGVAMLLLKPADKIVSVIFAVASTMRLIKRRLVKAIITGDRQRRQQEHADHLAQLIVAPFVNGHIETFTYGFILIFWGTLMWILLAFLTVLRGTMGREWEQELLVGWAMGLLMEHFGLVSLRLVGFKMLAVFFVGKVHAQLSNHLEIANWYESKVEEDVQLLRMEAHERRAQGK</sequence>
<evidence type="ECO:0000313" key="3">
    <source>
        <dbReference type="EMBL" id="KAK3240612.1"/>
    </source>
</evidence>
<feature type="transmembrane region" description="Helical" evidence="2">
    <location>
        <begin position="1375"/>
        <end position="1396"/>
    </location>
</feature>
<proteinExistence type="predicted"/>
<feature type="compositionally biased region" description="Basic residues" evidence="1">
    <location>
        <begin position="578"/>
        <end position="587"/>
    </location>
</feature>
<feature type="transmembrane region" description="Helical" evidence="2">
    <location>
        <begin position="1270"/>
        <end position="1294"/>
    </location>
</feature>
<gene>
    <name evidence="3" type="ORF">CYMTET_49560</name>
</gene>
<accession>A0AAE0BRV9</accession>
<evidence type="ECO:0000256" key="1">
    <source>
        <dbReference type="SAM" id="MobiDB-lite"/>
    </source>
</evidence>
<comment type="caution">
    <text evidence="3">The sequence shown here is derived from an EMBL/GenBank/DDBJ whole genome shotgun (WGS) entry which is preliminary data.</text>
</comment>
<feature type="compositionally biased region" description="Basic residues" evidence="1">
    <location>
        <begin position="619"/>
        <end position="628"/>
    </location>
</feature>
<keyword evidence="2" id="KW-1133">Transmembrane helix</keyword>
<feature type="compositionally biased region" description="Low complexity" evidence="1">
    <location>
        <begin position="392"/>
        <end position="402"/>
    </location>
</feature>
<feature type="compositionally biased region" description="Basic residues" evidence="1">
    <location>
        <begin position="660"/>
        <end position="669"/>
    </location>
</feature>